<name>A0A9D9HH19_9SPIR</name>
<evidence type="ECO:0000313" key="2">
    <source>
        <dbReference type="EMBL" id="MBO8451186.1"/>
    </source>
</evidence>
<proteinExistence type="predicted"/>
<evidence type="ECO:0000313" key="3">
    <source>
        <dbReference type="Proteomes" id="UP000823616"/>
    </source>
</evidence>
<gene>
    <name evidence="2" type="ORF">IAA96_08805</name>
</gene>
<feature type="coiled-coil region" evidence="1">
    <location>
        <begin position="17"/>
        <end position="74"/>
    </location>
</feature>
<dbReference type="AlphaFoldDB" id="A0A9D9HH19"/>
<reference evidence="2" key="2">
    <citation type="journal article" date="2021" name="PeerJ">
        <title>Extensive microbial diversity within the chicken gut microbiome revealed by metagenomics and culture.</title>
        <authorList>
            <person name="Gilroy R."/>
            <person name="Ravi A."/>
            <person name="Getino M."/>
            <person name="Pursley I."/>
            <person name="Horton D.L."/>
            <person name="Alikhan N.F."/>
            <person name="Baker D."/>
            <person name="Gharbi K."/>
            <person name="Hall N."/>
            <person name="Watson M."/>
            <person name="Adriaenssens E.M."/>
            <person name="Foster-Nyarko E."/>
            <person name="Jarju S."/>
            <person name="Secka A."/>
            <person name="Antonio M."/>
            <person name="Oren A."/>
            <person name="Chaudhuri R.R."/>
            <person name="La Ragione R."/>
            <person name="Hildebrand F."/>
            <person name="Pallen M.J."/>
        </authorList>
    </citation>
    <scope>NUCLEOTIDE SEQUENCE</scope>
    <source>
        <strain evidence="2">B3-4054</strain>
    </source>
</reference>
<dbReference type="SUPFAM" id="SSF160527">
    <property type="entry name" value="V-type ATPase subunit E-like"/>
    <property type="match status" value="1"/>
</dbReference>
<evidence type="ECO:0000256" key="1">
    <source>
        <dbReference type="SAM" id="Coils"/>
    </source>
</evidence>
<sequence length="204" mass="21406">MDIQLQELVDKIKKDGVEAASAKAGEIQKEAEEKAAKILAGAKQEAETIRREAADAAARETKAAENAIRQTARNLLLSFREGIVAELDAVIKAGTGKAYDASVLQAALPDVVKAWAGGSGDGLSVLLPESQLAGLQAYFLSALKDRIAAGLVIAAGKDIPGGFRIAEKDGSAYYDFSAEAVADLFSAYLNPRVAELMKSAAKEL</sequence>
<organism evidence="2 3">
    <name type="scientific">Candidatus Avitreponema avistercoris</name>
    <dbReference type="NCBI Taxonomy" id="2840705"/>
    <lineage>
        <taxon>Bacteria</taxon>
        <taxon>Pseudomonadati</taxon>
        <taxon>Spirochaetota</taxon>
        <taxon>Spirochaetia</taxon>
        <taxon>Spirochaetales</taxon>
        <taxon>Candidatus Avitreponema</taxon>
    </lineage>
</organism>
<dbReference type="EMBL" id="JADIMS010000162">
    <property type="protein sequence ID" value="MBO8451186.1"/>
    <property type="molecule type" value="Genomic_DNA"/>
</dbReference>
<reference evidence="2" key="1">
    <citation type="submission" date="2020-10" db="EMBL/GenBank/DDBJ databases">
        <authorList>
            <person name="Gilroy R."/>
        </authorList>
    </citation>
    <scope>NUCLEOTIDE SEQUENCE</scope>
    <source>
        <strain evidence="2">B3-4054</strain>
    </source>
</reference>
<protein>
    <submittedName>
        <fullName evidence="2">V-type ATP synthase subunit E</fullName>
    </submittedName>
</protein>
<keyword evidence="1" id="KW-0175">Coiled coil</keyword>
<accession>A0A9D9HH19</accession>
<comment type="caution">
    <text evidence="2">The sequence shown here is derived from an EMBL/GenBank/DDBJ whole genome shotgun (WGS) entry which is preliminary data.</text>
</comment>
<dbReference type="Proteomes" id="UP000823616">
    <property type="component" value="Unassembled WGS sequence"/>
</dbReference>